<evidence type="ECO:0000256" key="4">
    <source>
        <dbReference type="ARBA" id="ARBA00022605"/>
    </source>
</evidence>
<comment type="similarity">
    <text evidence="2 7">Belongs to the HisA/HisF family.</text>
</comment>
<dbReference type="InterPro" id="IPR011858">
    <property type="entry name" value="His6/HISN3"/>
</dbReference>
<comment type="caution">
    <text evidence="8">The sequence shown here is derived from an EMBL/GenBank/DDBJ whole genome shotgun (WGS) entry which is preliminary data.</text>
</comment>
<dbReference type="Proteomes" id="UP001224775">
    <property type="component" value="Unassembled WGS sequence"/>
</dbReference>
<dbReference type="GO" id="GO:0000105">
    <property type="term" value="P:L-histidine biosynthetic process"/>
    <property type="evidence" value="ECO:0007669"/>
    <property type="project" value="UniProtKB-KW"/>
</dbReference>
<dbReference type="PANTHER" id="PTHR43090:SF2">
    <property type="entry name" value="1-(5-PHOSPHORIBOSYL)-5-[(5-PHOSPHORIBOSYLAMINO)METHYLIDENEAMINO] IMIDAZOLE-4-CARBOXAMIDE ISOMERASE"/>
    <property type="match status" value="1"/>
</dbReference>
<comment type="pathway">
    <text evidence="1">Amino-acid biosynthesis; L-histidine biosynthesis; L-histidine from 5-phospho-alpha-D-ribose 1-diphosphate: step 4/9.</text>
</comment>
<keyword evidence="5 7" id="KW-0368">Histidine biosynthesis</keyword>
<dbReference type="InterPro" id="IPR006062">
    <property type="entry name" value="His_biosynth"/>
</dbReference>
<dbReference type="EC" id="5.3.1.16" evidence="3"/>
<proteinExistence type="inferred from homology"/>
<protein>
    <recommendedName>
        <fullName evidence="3">1-(5-phosphoribosyl)-5-[(5-phosphoribosylamino)methylideneamino]imidazole-4-carboxamideisomerase</fullName>
        <ecNumber evidence="3">5.3.1.16</ecNumber>
    </recommendedName>
</protein>
<dbReference type="GO" id="GO:0005737">
    <property type="term" value="C:cytoplasm"/>
    <property type="evidence" value="ECO:0007669"/>
    <property type="project" value="TreeGrafter"/>
</dbReference>
<dbReference type="CDD" id="cd04723">
    <property type="entry name" value="HisA_HisF"/>
    <property type="match status" value="1"/>
</dbReference>
<dbReference type="Pfam" id="PF00977">
    <property type="entry name" value="His_biosynth"/>
    <property type="match status" value="1"/>
</dbReference>
<gene>
    <name evidence="8" type="ORF">QTG54_000842</name>
</gene>
<dbReference type="AlphaFoldDB" id="A0AAD9DKN4"/>
<evidence type="ECO:0000313" key="9">
    <source>
        <dbReference type="Proteomes" id="UP001224775"/>
    </source>
</evidence>
<dbReference type="InterPro" id="IPR044524">
    <property type="entry name" value="Isoase_HisA-like"/>
</dbReference>
<dbReference type="SUPFAM" id="SSF51366">
    <property type="entry name" value="Ribulose-phoshate binding barrel"/>
    <property type="match status" value="1"/>
</dbReference>
<dbReference type="GO" id="GO:0000162">
    <property type="term" value="P:L-tryptophan biosynthetic process"/>
    <property type="evidence" value="ECO:0007669"/>
    <property type="project" value="TreeGrafter"/>
</dbReference>
<keyword evidence="4 7" id="KW-0028">Amino-acid biosynthesis</keyword>
<dbReference type="InterPro" id="IPR013785">
    <property type="entry name" value="Aldolase_TIM"/>
</dbReference>
<evidence type="ECO:0000256" key="6">
    <source>
        <dbReference type="ARBA" id="ARBA00023235"/>
    </source>
</evidence>
<evidence type="ECO:0000256" key="2">
    <source>
        <dbReference type="ARBA" id="ARBA00009667"/>
    </source>
</evidence>
<evidence type="ECO:0000256" key="7">
    <source>
        <dbReference type="RuleBase" id="RU003657"/>
    </source>
</evidence>
<dbReference type="GO" id="GO:0003949">
    <property type="term" value="F:1-(5-phosphoribosyl)-5-[(5-phosphoribosylamino)methylideneamino]imidazole-4-carboxamide isomerase activity"/>
    <property type="evidence" value="ECO:0007669"/>
    <property type="project" value="UniProtKB-EC"/>
</dbReference>
<organism evidence="8 9">
    <name type="scientific">Skeletonema marinoi</name>
    <dbReference type="NCBI Taxonomy" id="267567"/>
    <lineage>
        <taxon>Eukaryota</taxon>
        <taxon>Sar</taxon>
        <taxon>Stramenopiles</taxon>
        <taxon>Ochrophyta</taxon>
        <taxon>Bacillariophyta</taxon>
        <taxon>Coscinodiscophyceae</taxon>
        <taxon>Thalassiosirophycidae</taxon>
        <taxon>Thalassiosirales</taxon>
        <taxon>Skeletonemataceae</taxon>
        <taxon>Skeletonema</taxon>
        <taxon>Skeletonema marinoi-dohrnii complex</taxon>
    </lineage>
</organism>
<dbReference type="FunFam" id="3.20.20.70:FF:000110">
    <property type="entry name" value="1-(5-phosphoribosyl)-5-[(5-phosphoribosylamino)methylideneamino] imidazole-4-carboxamide isomerase, chloroplastic"/>
    <property type="match status" value="1"/>
</dbReference>
<keyword evidence="6 8" id="KW-0413">Isomerase</keyword>
<dbReference type="PANTHER" id="PTHR43090">
    <property type="entry name" value="1-(5-PHOSPHORIBOSYL)-5-[(5-PHOSPHORIBOSYLAMINO)METHYLIDENEAMINO] IMIDAZOLE-4-CARBOXAMIDE ISOMERASE"/>
    <property type="match status" value="1"/>
</dbReference>
<keyword evidence="9" id="KW-1185">Reference proteome</keyword>
<dbReference type="InterPro" id="IPR011060">
    <property type="entry name" value="RibuloseP-bd_barrel"/>
</dbReference>
<evidence type="ECO:0000256" key="3">
    <source>
        <dbReference type="ARBA" id="ARBA00012550"/>
    </source>
</evidence>
<dbReference type="Gene3D" id="3.20.20.70">
    <property type="entry name" value="Aldolase class I"/>
    <property type="match status" value="1"/>
</dbReference>
<dbReference type="NCBIfam" id="TIGR02129">
    <property type="entry name" value="hisA_euk"/>
    <property type="match status" value="1"/>
</dbReference>
<evidence type="ECO:0000256" key="1">
    <source>
        <dbReference type="ARBA" id="ARBA00005133"/>
    </source>
</evidence>
<accession>A0AAD9DKN4</accession>
<evidence type="ECO:0000256" key="5">
    <source>
        <dbReference type="ARBA" id="ARBA00023102"/>
    </source>
</evidence>
<name>A0AAD9DKN4_9STRA</name>
<dbReference type="EMBL" id="JATAAI010000001">
    <property type="protein sequence ID" value="KAK1748903.1"/>
    <property type="molecule type" value="Genomic_DNA"/>
</dbReference>
<evidence type="ECO:0000313" key="8">
    <source>
        <dbReference type="EMBL" id="KAK1748903.1"/>
    </source>
</evidence>
<reference evidence="8" key="1">
    <citation type="submission" date="2023-06" db="EMBL/GenBank/DDBJ databases">
        <title>Survivors Of The Sea: Transcriptome response of Skeletonema marinoi to long-term dormancy.</title>
        <authorList>
            <person name="Pinder M.I.M."/>
            <person name="Kourtchenko O."/>
            <person name="Robertson E.K."/>
            <person name="Larsson T."/>
            <person name="Maumus F."/>
            <person name="Osuna-Cruz C.M."/>
            <person name="Vancaester E."/>
            <person name="Stenow R."/>
            <person name="Vandepoele K."/>
            <person name="Ploug H."/>
            <person name="Bruchert V."/>
            <person name="Godhe A."/>
            <person name="Topel M."/>
        </authorList>
    </citation>
    <scope>NUCLEOTIDE SEQUENCE</scope>
    <source>
        <strain evidence="8">R05AC</strain>
    </source>
</reference>
<sequence length="266" mass="28789">MKFRPCIDLHSGQVKQIVGSTLSDDKQNALTATQSSVEAENFSTDKPASDFAVMYKDDGLTGGHVIMLGPGNQDAAKSALEAYPQGLQIGGGITSSNASEWLSYGASHVIVTSFVFHNGQIDFDRLNGLVDQIGKDRLVLDLSCRRKVGDTTGPYFVVTDRWQTYTDVEVNEETLKMLGGYCAEFLVHGVENEGKRCGILEDLVQLLGKYSPVPVTYAGGVQGLDDLDRVKTLGNGNVDLTIGSALDCFGGDIKYDDVVAWHKKEN</sequence>